<dbReference type="InterPro" id="IPR040878">
    <property type="entry name" value="IL-40-like_Ig"/>
</dbReference>
<evidence type="ECO:0000256" key="1">
    <source>
        <dbReference type="ARBA" id="ARBA00022729"/>
    </source>
</evidence>
<keyword evidence="1" id="KW-0732">Signal</keyword>
<keyword evidence="3" id="KW-0472">Membrane</keyword>
<sequence>MYGSFAILKLVSPNQNVMWKKSFLMFLFSLSVQRAALDCEWRNKLLSPSLNSKTNAVTRGQNVSLICSSQNPSLQITYLLFRHEKHLRTQEGKGEPMIFNLSVSEAHDLGPYKCKVQVSNCSVIKYSHEFNFTFVDPVITPVLNVNVINIETDRHIILHCISLNGSLPINYTFFEKDTAISPAISKYVREPAEFNLTKKSTGGREEYRCKAENKLPDHAKYSQPVFINPSTGGGSCPFCLQLLLLGLLLVLMVIIPILTFWILPKYRAGKAMRDQAPRDYGNTPMEIGIYANVCETQADSVPGLEPRQCVRTAQDGTGHSQEIHYATPMFQEVAPRGREACNDCKTGSIYSELIRR</sequence>
<evidence type="ECO:0000313" key="6">
    <source>
        <dbReference type="Proteomes" id="UP000386466"/>
    </source>
</evidence>
<keyword evidence="3" id="KW-1133">Transmembrane helix</keyword>
<feature type="transmembrane region" description="Helical" evidence="3">
    <location>
        <begin position="242"/>
        <end position="263"/>
    </location>
</feature>
<evidence type="ECO:0000313" key="5">
    <source>
        <dbReference type="EMBL" id="VFV22279.1"/>
    </source>
</evidence>
<dbReference type="InterPro" id="IPR007110">
    <property type="entry name" value="Ig-like_dom"/>
</dbReference>
<keyword evidence="2" id="KW-0325">Glycoprotein</keyword>
<dbReference type="InterPro" id="IPR013783">
    <property type="entry name" value="Ig-like_fold"/>
</dbReference>
<dbReference type="InterPro" id="IPR036179">
    <property type="entry name" value="Ig-like_dom_sf"/>
</dbReference>
<organism evidence="5 6">
    <name type="scientific">Lynx pardinus</name>
    <name type="common">Iberian lynx</name>
    <name type="synonym">Felis pardina</name>
    <dbReference type="NCBI Taxonomy" id="191816"/>
    <lineage>
        <taxon>Eukaryota</taxon>
        <taxon>Metazoa</taxon>
        <taxon>Chordata</taxon>
        <taxon>Craniata</taxon>
        <taxon>Vertebrata</taxon>
        <taxon>Euteleostomi</taxon>
        <taxon>Mammalia</taxon>
        <taxon>Eutheria</taxon>
        <taxon>Laurasiatheria</taxon>
        <taxon>Carnivora</taxon>
        <taxon>Feliformia</taxon>
        <taxon>Felidae</taxon>
        <taxon>Felinae</taxon>
        <taxon>Lynx</taxon>
    </lineage>
</organism>
<accession>A0A485MPC3</accession>
<gene>
    <name evidence="5" type="ORF">LYPA_23C009918</name>
</gene>
<keyword evidence="6" id="KW-1185">Reference proteome</keyword>
<dbReference type="EMBL" id="CAAGRJ010004343">
    <property type="protein sequence ID" value="VFV22279.1"/>
    <property type="molecule type" value="Genomic_DNA"/>
</dbReference>
<evidence type="ECO:0000256" key="2">
    <source>
        <dbReference type="ARBA" id="ARBA00023180"/>
    </source>
</evidence>
<reference evidence="5 6" key="1">
    <citation type="submission" date="2019-01" db="EMBL/GenBank/DDBJ databases">
        <authorList>
            <person name="Alioto T."/>
            <person name="Alioto T."/>
        </authorList>
    </citation>
    <scope>NUCLEOTIDE SEQUENCE [LARGE SCALE GENOMIC DNA]</scope>
</reference>
<proteinExistence type="predicted"/>
<dbReference type="Pfam" id="PF13895">
    <property type="entry name" value="Ig_2"/>
    <property type="match status" value="1"/>
</dbReference>
<feature type="domain" description="Ig-like" evidence="4">
    <location>
        <begin position="48"/>
        <end position="124"/>
    </location>
</feature>
<evidence type="ECO:0000256" key="3">
    <source>
        <dbReference type="SAM" id="Phobius"/>
    </source>
</evidence>
<keyword evidence="3" id="KW-0812">Transmembrane</keyword>
<dbReference type="Pfam" id="PF17736">
    <property type="entry name" value="Ig_C17orf99"/>
    <property type="match status" value="1"/>
</dbReference>
<evidence type="ECO:0000259" key="4">
    <source>
        <dbReference type="PROSITE" id="PS50835"/>
    </source>
</evidence>
<dbReference type="Gene3D" id="2.60.40.10">
    <property type="entry name" value="Immunoglobulins"/>
    <property type="match status" value="1"/>
</dbReference>
<dbReference type="PROSITE" id="PS50835">
    <property type="entry name" value="IG_LIKE"/>
    <property type="match status" value="1"/>
</dbReference>
<dbReference type="AlphaFoldDB" id="A0A485MPC3"/>
<dbReference type="SUPFAM" id="SSF48726">
    <property type="entry name" value="Immunoglobulin"/>
    <property type="match status" value="1"/>
</dbReference>
<protein>
    <submittedName>
        <fullName evidence="5">Allergin-1-like</fullName>
    </submittedName>
</protein>
<name>A0A485MPC3_LYNPA</name>
<dbReference type="Proteomes" id="UP000386466">
    <property type="component" value="Unassembled WGS sequence"/>
</dbReference>